<sequence length="207" mass="22182">MSMVLSLSDSDAENEFPSSVSSLILSPPSTVGHFTMDTPTCFPPGTSVAAFEIGPMLVAAFLVSQAIGTKVTTHGSRLWTAGARIVAHTTVTPLISWMEPSSAPRQPSDSKASPASPQRPSTPLRDTARPSSPASPTKRSHRASTSRSQVNPRHWAFSTVDFNGVVSTSQASMLFNEAVADSREVDMREISSFEEALDWFNRLSLAS</sequence>
<gene>
    <name evidence="2" type="ORF">BT96DRAFT_1002664</name>
</gene>
<keyword evidence="3" id="KW-1185">Reference proteome</keyword>
<dbReference type="AlphaFoldDB" id="A0A6A4GW87"/>
<dbReference type="Proteomes" id="UP000799118">
    <property type="component" value="Unassembled WGS sequence"/>
</dbReference>
<accession>A0A6A4GW87</accession>
<evidence type="ECO:0000256" key="1">
    <source>
        <dbReference type="SAM" id="MobiDB-lite"/>
    </source>
</evidence>
<dbReference type="OrthoDB" id="2871083at2759"/>
<reference evidence="2" key="1">
    <citation type="journal article" date="2019" name="Environ. Microbiol.">
        <title>Fungal ecological strategies reflected in gene transcription - a case study of two litter decomposers.</title>
        <authorList>
            <person name="Barbi F."/>
            <person name="Kohler A."/>
            <person name="Barry K."/>
            <person name="Baskaran P."/>
            <person name="Daum C."/>
            <person name="Fauchery L."/>
            <person name="Ihrmark K."/>
            <person name="Kuo A."/>
            <person name="LaButti K."/>
            <person name="Lipzen A."/>
            <person name="Morin E."/>
            <person name="Grigoriev I.V."/>
            <person name="Henrissat B."/>
            <person name="Lindahl B."/>
            <person name="Martin F."/>
        </authorList>
    </citation>
    <scope>NUCLEOTIDE SEQUENCE</scope>
    <source>
        <strain evidence="2">JB14</strain>
    </source>
</reference>
<evidence type="ECO:0000313" key="3">
    <source>
        <dbReference type="Proteomes" id="UP000799118"/>
    </source>
</evidence>
<organism evidence="2 3">
    <name type="scientific">Gymnopus androsaceus JB14</name>
    <dbReference type="NCBI Taxonomy" id="1447944"/>
    <lineage>
        <taxon>Eukaryota</taxon>
        <taxon>Fungi</taxon>
        <taxon>Dikarya</taxon>
        <taxon>Basidiomycota</taxon>
        <taxon>Agaricomycotina</taxon>
        <taxon>Agaricomycetes</taxon>
        <taxon>Agaricomycetidae</taxon>
        <taxon>Agaricales</taxon>
        <taxon>Marasmiineae</taxon>
        <taxon>Omphalotaceae</taxon>
        <taxon>Gymnopus</taxon>
    </lineage>
</organism>
<name>A0A6A4GW87_9AGAR</name>
<proteinExistence type="predicted"/>
<evidence type="ECO:0000313" key="2">
    <source>
        <dbReference type="EMBL" id="KAE9390048.1"/>
    </source>
</evidence>
<feature type="region of interest" description="Disordered" evidence="1">
    <location>
        <begin position="97"/>
        <end position="150"/>
    </location>
</feature>
<dbReference type="EMBL" id="ML769672">
    <property type="protein sequence ID" value="KAE9390048.1"/>
    <property type="molecule type" value="Genomic_DNA"/>
</dbReference>
<feature type="compositionally biased region" description="Polar residues" evidence="1">
    <location>
        <begin position="103"/>
        <end position="121"/>
    </location>
</feature>
<protein>
    <submittedName>
        <fullName evidence="2">Uncharacterized protein</fullName>
    </submittedName>
</protein>